<gene>
    <name evidence="3" type="ORF">NLU13_6253</name>
</gene>
<keyword evidence="4" id="KW-1185">Reference proteome</keyword>
<feature type="compositionally biased region" description="Low complexity" evidence="1">
    <location>
        <begin position="89"/>
        <end position="111"/>
    </location>
</feature>
<feature type="domain" description="PSP1 C-terminal" evidence="2">
    <location>
        <begin position="642"/>
        <end position="727"/>
    </location>
</feature>
<feature type="region of interest" description="Disordered" evidence="1">
    <location>
        <begin position="264"/>
        <end position="285"/>
    </location>
</feature>
<evidence type="ECO:0000256" key="1">
    <source>
        <dbReference type="SAM" id="MobiDB-lite"/>
    </source>
</evidence>
<protein>
    <recommendedName>
        <fullName evidence="2">PSP1 C-terminal domain-containing protein</fullName>
    </recommendedName>
</protein>
<name>A0AA39L6J1_SARSR</name>
<dbReference type="Proteomes" id="UP001175261">
    <property type="component" value="Unassembled WGS sequence"/>
</dbReference>
<feature type="compositionally biased region" description="Polar residues" evidence="1">
    <location>
        <begin position="864"/>
        <end position="878"/>
    </location>
</feature>
<feature type="region of interest" description="Disordered" evidence="1">
    <location>
        <begin position="1"/>
        <end position="217"/>
    </location>
</feature>
<sequence length="898" mass="96449">MSLGRHNSGTSKPGQGSAQVAVAHNQTLLLGKVNARTSTPDSEALASSDDEGDNRQDHSYSSAPHPKPVRRSSWLNDTSQPFSRPRKGSFASSSMSPTASHPSTPSAETTAGPWGSHSTSSVMGRGSGNFPWGTGIWNSERKEAPMRLSEVLPSPTSTGPPGSTSNSFFGSADNLLQTSPSRDPASNAQIPFAIPLHPTPKTYRSQSYSVGQVDPDTNIPASMSASAGLGRARYPALQHRPSRPSMLSEMSNDASILGKVKEVEDDDDESATDPMQNSFHQSSESRTIEMLTRENAMLRHQQQQQQQQQQYTSRMRPRASTGGGFLGNGYPLQEAVPEESDYAVDELDGEPDMGDPFAKRASVRRMSEFAAGAAPLRSPFGGDGRKAENANLKRALWSSQLGFTGGDVSQSRRHSFANMPTRQGSISSLAESNSTIDASMPEAQAPTDFNAAFAENLGFAGNAPAYYQAAQNMGTNPHQSLQPGFGTAYPSAYGLQYPFAPRAPSPHRSLYGGMAQPRQNQLLHIVLFKCARADVFYIQEGTGLTVKPGDLVIVEADRGTDLGTVAKDNVDWQSAKELKEHYAEEQYKWLMMYSQGAAAAQEGSGAGLLASSSGTQGSAIGGMGPATQHHMQEPNSGELRPKLIKRLAQSHEVHALRDKEGQEAKAKRVCMQKVKEHGLNMEILDAEFQMDWKKLTFYYFADAYINFNSLVTDLFKIYKTRIWMSAINPASFASPTLGIQAPSGVGPGAVNASRNSGTNERRQPQHQPQQIQETASHGFAAPPQAGTRGFRQPYNQPSGAEANPSAGAIHNQPNYGFGQPGGFGQGRGSVGYTSGIPTNMEGFGAVGFQHPDFQSMRHRFPTPGSATSQAPPHSQGMSHISPANDWTGGFQGLSLNGH</sequence>
<dbReference type="EMBL" id="JAPDFR010000005">
    <property type="protein sequence ID" value="KAK0386416.1"/>
    <property type="molecule type" value="Genomic_DNA"/>
</dbReference>
<feature type="region of interest" description="Disordered" evidence="1">
    <location>
        <begin position="861"/>
        <end position="898"/>
    </location>
</feature>
<accession>A0AA39L6J1</accession>
<feature type="compositionally biased region" description="Polar residues" evidence="1">
    <location>
        <begin position="73"/>
        <end position="82"/>
    </location>
</feature>
<dbReference type="AlphaFoldDB" id="A0AA39L6J1"/>
<organism evidence="3 4">
    <name type="scientific">Sarocladium strictum</name>
    <name type="common">Black bundle disease fungus</name>
    <name type="synonym">Acremonium strictum</name>
    <dbReference type="NCBI Taxonomy" id="5046"/>
    <lineage>
        <taxon>Eukaryota</taxon>
        <taxon>Fungi</taxon>
        <taxon>Dikarya</taxon>
        <taxon>Ascomycota</taxon>
        <taxon>Pezizomycotina</taxon>
        <taxon>Sordariomycetes</taxon>
        <taxon>Hypocreomycetidae</taxon>
        <taxon>Hypocreales</taxon>
        <taxon>Sarocladiaceae</taxon>
        <taxon>Sarocladium</taxon>
    </lineage>
</organism>
<evidence type="ECO:0000313" key="3">
    <source>
        <dbReference type="EMBL" id="KAK0386416.1"/>
    </source>
</evidence>
<proteinExistence type="predicted"/>
<dbReference type="PROSITE" id="PS51411">
    <property type="entry name" value="PSP1_C"/>
    <property type="match status" value="1"/>
</dbReference>
<feature type="region of interest" description="Disordered" evidence="1">
    <location>
        <begin position="744"/>
        <end position="830"/>
    </location>
</feature>
<feature type="compositionally biased region" description="Low complexity" evidence="1">
    <location>
        <begin position="153"/>
        <end position="165"/>
    </location>
</feature>
<dbReference type="InterPro" id="IPR047767">
    <property type="entry name" value="PSP1-like"/>
</dbReference>
<feature type="compositionally biased region" description="Low complexity" evidence="1">
    <location>
        <begin position="301"/>
        <end position="310"/>
    </location>
</feature>
<evidence type="ECO:0000259" key="2">
    <source>
        <dbReference type="PROSITE" id="PS51411"/>
    </source>
</evidence>
<feature type="compositionally biased region" description="Gly residues" evidence="1">
    <location>
        <begin position="818"/>
        <end position="829"/>
    </location>
</feature>
<dbReference type="GO" id="GO:0005737">
    <property type="term" value="C:cytoplasm"/>
    <property type="evidence" value="ECO:0007669"/>
    <property type="project" value="TreeGrafter"/>
</dbReference>
<feature type="compositionally biased region" description="Polar residues" evidence="1">
    <location>
        <begin position="273"/>
        <end position="285"/>
    </location>
</feature>
<reference evidence="3" key="1">
    <citation type="submission" date="2022-10" db="EMBL/GenBank/DDBJ databases">
        <title>Determination and structural analysis of whole genome sequence of Sarocladium strictum F4-1.</title>
        <authorList>
            <person name="Hu L."/>
            <person name="Jiang Y."/>
        </authorList>
    </citation>
    <scope>NUCLEOTIDE SEQUENCE</scope>
    <source>
        <strain evidence="3">F4-1</strain>
    </source>
</reference>
<dbReference type="PANTHER" id="PTHR43830:SF3">
    <property type="entry name" value="PROTEIN PSP1"/>
    <property type="match status" value="1"/>
</dbReference>
<evidence type="ECO:0000313" key="4">
    <source>
        <dbReference type="Proteomes" id="UP001175261"/>
    </source>
</evidence>
<feature type="compositionally biased region" description="Polar residues" evidence="1">
    <location>
        <begin position="1"/>
        <end position="28"/>
    </location>
</feature>
<feature type="region of interest" description="Disordered" evidence="1">
    <location>
        <begin position="301"/>
        <end position="325"/>
    </location>
</feature>
<dbReference type="Pfam" id="PF04468">
    <property type="entry name" value="PSP1"/>
    <property type="match status" value="1"/>
</dbReference>
<dbReference type="InterPro" id="IPR007557">
    <property type="entry name" value="PSP1_C"/>
</dbReference>
<dbReference type="PANTHER" id="PTHR43830">
    <property type="entry name" value="PROTEIN PSP1"/>
    <property type="match status" value="1"/>
</dbReference>
<feature type="compositionally biased region" description="Polar residues" evidence="1">
    <location>
        <begin position="166"/>
        <end position="189"/>
    </location>
</feature>
<comment type="caution">
    <text evidence="3">The sequence shown here is derived from an EMBL/GenBank/DDBJ whole genome shotgun (WGS) entry which is preliminary data.</text>
</comment>